<dbReference type="KEGG" id="vg:5470629"/>
<evidence type="ECO:0000256" key="1">
    <source>
        <dbReference type="SAM" id="Phobius"/>
    </source>
</evidence>
<accession>A7K9S3</accession>
<dbReference type="EMBL" id="EF101928">
    <property type="protein sequence ID" value="ABT16797.1"/>
    <property type="molecule type" value="Genomic_DNA"/>
</dbReference>
<reference evidence="2 3" key="1">
    <citation type="submission" date="2006-09" db="EMBL/GenBank/DDBJ databases">
        <title>Sequence and annotation of the 288-kb ATCV-1 virus that infects an endosymbiotic Chlorella strain of the heliozoon Acanthocystis turfacea.</title>
        <authorList>
            <person name="Fitzgerald L.A."/>
            <person name="Graves M.V."/>
            <person name="Li X."/>
            <person name="Pfitzner A.J.P."/>
            <person name="Hartigan J."/>
            <person name="Van Etten J.L."/>
        </authorList>
    </citation>
    <scope>NUCLEOTIDE SEQUENCE [LARGE SCALE GENOMIC DNA]</scope>
    <source>
        <strain evidence="2 3">ATCV-1</strain>
    </source>
</reference>
<keyword evidence="3" id="KW-1185">Reference proteome</keyword>
<evidence type="ECO:0000313" key="2">
    <source>
        <dbReference type="EMBL" id="ABT16797.1"/>
    </source>
</evidence>
<gene>
    <name evidence="2" type="primary">Z663R</name>
    <name evidence="2" type="ORF">ATCV1_Z663R</name>
</gene>
<feature type="transmembrane region" description="Helical" evidence="1">
    <location>
        <begin position="40"/>
        <end position="59"/>
    </location>
</feature>
<dbReference type="RefSeq" id="YP_001427144.1">
    <property type="nucleotide sequence ID" value="NC_008724.1"/>
</dbReference>
<keyword evidence="1" id="KW-1133">Transmembrane helix</keyword>
<proteinExistence type="predicted"/>
<dbReference type="InterPro" id="IPR018687">
    <property type="entry name" value="DUF2177_membr"/>
</dbReference>
<keyword evidence="1" id="KW-0472">Membrane</keyword>
<dbReference type="Proteomes" id="UP000202420">
    <property type="component" value="Segment"/>
</dbReference>
<dbReference type="GeneID" id="5470629"/>
<protein>
    <submittedName>
        <fullName evidence="2">Uncharacterized protein Z663R</fullName>
    </submittedName>
</protein>
<feature type="transmembrane region" description="Helical" evidence="1">
    <location>
        <begin position="71"/>
        <end position="89"/>
    </location>
</feature>
<dbReference type="OrthoDB" id="20532at10239"/>
<name>A7K9S3_9PHYC</name>
<feature type="transmembrane region" description="Helical" evidence="1">
    <location>
        <begin position="6"/>
        <end position="28"/>
    </location>
</feature>
<sequence>MIRDLAIVAVTMIVLDIAWITLFMSKIFTPMIEKIQGKPVVLRPLGGFLAYAAMIGLFFTFKDNLTPLKAFLLGVGVFMTYDFTSYALFSDWDFKTAIIDSTWGGVLFFLTKIVYDMLKS</sequence>
<dbReference type="Pfam" id="PF09945">
    <property type="entry name" value="DUF2177"/>
    <property type="match status" value="1"/>
</dbReference>
<evidence type="ECO:0000313" key="3">
    <source>
        <dbReference type="Proteomes" id="UP000202420"/>
    </source>
</evidence>
<keyword evidence="1" id="KW-0812">Transmembrane</keyword>
<organism evidence="2 3">
    <name type="scientific">Chlorovirus heliozoae</name>
    <dbReference type="NCBI Taxonomy" id="322019"/>
    <lineage>
        <taxon>Viruses</taxon>
        <taxon>Varidnaviria</taxon>
        <taxon>Bamfordvirae</taxon>
        <taxon>Nucleocytoviricota</taxon>
        <taxon>Megaviricetes</taxon>
        <taxon>Algavirales</taxon>
        <taxon>Phycodnaviridae</taxon>
        <taxon>Chlorovirus</taxon>
    </lineage>
</organism>